<dbReference type="AlphaFoldDB" id="A0A1E3A7L2"/>
<dbReference type="EMBL" id="MCGI01000007">
    <property type="protein sequence ID" value="ODM04752.1"/>
    <property type="molecule type" value="Genomic_DNA"/>
</dbReference>
<dbReference type="PATRIC" id="fig|1432052.3.peg.6426"/>
<keyword evidence="1" id="KW-0472">Membrane</keyword>
<organism evidence="3 4">
    <name type="scientific">Eisenbergiella tayi</name>
    <dbReference type="NCBI Taxonomy" id="1432052"/>
    <lineage>
        <taxon>Bacteria</taxon>
        <taxon>Bacillati</taxon>
        <taxon>Bacillota</taxon>
        <taxon>Clostridia</taxon>
        <taxon>Lachnospirales</taxon>
        <taxon>Lachnospiraceae</taxon>
        <taxon>Eisenbergiella</taxon>
    </lineage>
</organism>
<reference evidence="3 4" key="1">
    <citation type="submission" date="2016-07" db="EMBL/GenBank/DDBJ databases">
        <title>Characterization of isolates of Eisenbergiella tayi derived from blood cultures, using whole genome sequencing.</title>
        <authorList>
            <person name="Burdz T."/>
            <person name="Wiebe D."/>
            <person name="Huynh C."/>
            <person name="Bernard K."/>
        </authorList>
    </citation>
    <scope>NUCLEOTIDE SEQUENCE [LARGE SCALE GENOMIC DNA]</scope>
    <source>
        <strain evidence="3 4">NML 120489</strain>
    </source>
</reference>
<dbReference type="Proteomes" id="UP000095003">
    <property type="component" value="Unassembled WGS sequence"/>
</dbReference>
<protein>
    <submittedName>
        <fullName evidence="3">Uncharacterized protein</fullName>
    </submittedName>
</protein>
<keyword evidence="1" id="KW-1133">Transmembrane helix</keyword>
<comment type="caution">
    <text evidence="3">The sequence shown here is derived from an EMBL/GenBank/DDBJ whole genome shotgun (WGS) entry which is preliminary data.</text>
</comment>
<name>A0A1E3A7L2_9FIRM</name>
<feature type="signal peptide" evidence="2">
    <location>
        <begin position="1"/>
        <end position="27"/>
    </location>
</feature>
<evidence type="ECO:0000313" key="4">
    <source>
        <dbReference type="Proteomes" id="UP000095003"/>
    </source>
</evidence>
<evidence type="ECO:0000256" key="2">
    <source>
        <dbReference type="SAM" id="SignalP"/>
    </source>
</evidence>
<evidence type="ECO:0000256" key="1">
    <source>
        <dbReference type="SAM" id="Phobius"/>
    </source>
</evidence>
<accession>A0A1E3A7L2</accession>
<feature type="chain" id="PRO_5009122720" evidence="2">
    <location>
        <begin position="28"/>
        <end position="334"/>
    </location>
</feature>
<proteinExistence type="predicted"/>
<sequence>MKKYKKILYAALMVACLACLFCQPAFAAISESDVQSQVDAVGKEAVSGNVLIWFLCAVAFLKISQKIDSFMASLGVNVGHTGGSMLAEAMIATKGIGGIRNFSRQHFSGGGSRSSTNVKANGGSGGAGFGGGFMSGGLAGVINRNITNSAVRTATTSSESKPSGSVGGLGAVVQGVSGGVGGKLYSSSVSKGGDFANNIISTVATGSIAAQGTITGEKASEALSSYMGYAALGEDAGHIPTFSNVEIGGGRITGTETSEEHPEGIAFGMYHTAQYAAPEGAHTTVHAADGTSWYKQYAVDTVDKSPYLAPDGSIAYNESIVKKLPPTPRRKDKI</sequence>
<evidence type="ECO:0000313" key="3">
    <source>
        <dbReference type="EMBL" id="ODM04752.1"/>
    </source>
</evidence>
<keyword evidence="1" id="KW-0812">Transmembrane</keyword>
<keyword evidence="2" id="KW-0732">Signal</keyword>
<feature type="transmembrane region" description="Helical" evidence="1">
    <location>
        <begin position="46"/>
        <end position="63"/>
    </location>
</feature>
<gene>
    <name evidence="3" type="ORF">BEH84_05815</name>
</gene>
<dbReference type="RefSeq" id="WP_069159235.1">
    <property type="nucleotide sequence ID" value="NZ_JBKXXQ010000016.1"/>
</dbReference>